<keyword evidence="5" id="KW-1185">Reference proteome</keyword>
<dbReference type="SUPFAM" id="SSF52096">
    <property type="entry name" value="ClpP/crotonase"/>
    <property type="match status" value="1"/>
</dbReference>
<name>A0A448WZ67_9PLAT</name>
<keyword evidence="2" id="KW-0809">Transit peptide</keyword>
<dbReference type="GO" id="GO:0006631">
    <property type="term" value="P:fatty acid metabolic process"/>
    <property type="evidence" value="ECO:0007669"/>
    <property type="project" value="UniProtKB-KW"/>
</dbReference>
<dbReference type="PANTHER" id="PTHR43602:SF1">
    <property type="entry name" value="ENOYL-COA HYDRATASE DOMAIN-CONTAINING PROTEIN 3, MITOCHONDRIAL"/>
    <property type="match status" value="1"/>
</dbReference>
<dbReference type="Gene3D" id="3.90.226.10">
    <property type="entry name" value="2-enoyl-CoA Hydratase, Chain A, domain 1"/>
    <property type="match status" value="1"/>
</dbReference>
<keyword evidence="3" id="KW-0443">Lipid metabolism</keyword>
<dbReference type="InterPro" id="IPR001753">
    <property type="entry name" value="Enoyl-CoA_hydra/iso"/>
</dbReference>
<gene>
    <name evidence="4" type="ORF">PXEA_LOCUS17260</name>
</gene>
<accession>A0A448WZ67</accession>
<evidence type="ECO:0000313" key="4">
    <source>
        <dbReference type="EMBL" id="VEL23820.1"/>
    </source>
</evidence>
<proteinExistence type="predicted"/>
<dbReference type="OrthoDB" id="2139957at2759"/>
<dbReference type="InterPro" id="IPR052377">
    <property type="entry name" value="Mitochondrial_ECH-domain"/>
</dbReference>
<dbReference type="PANTHER" id="PTHR43602">
    <property type="match status" value="1"/>
</dbReference>
<dbReference type="AlphaFoldDB" id="A0A448WZ67"/>
<evidence type="ECO:0000256" key="1">
    <source>
        <dbReference type="ARBA" id="ARBA00022832"/>
    </source>
</evidence>
<dbReference type="GO" id="GO:0016836">
    <property type="term" value="F:hydro-lyase activity"/>
    <property type="evidence" value="ECO:0007669"/>
    <property type="project" value="TreeGrafter"/>
</dbReference>
<evidence type="ECO:0000256" key="3">
    <source>
        <dbReference type="ARBA" id="ARBA00023098"/>
    </source>
</evidence>
<organism evidence="4 5">
    <name type="scientific">Protopolystoma xenopodis</name>
    <dbReference type="NCBI Taxonomy" id="117903"/>
    <lineage>
        <taxon>Eukaryota</taxon>
        <taxon>Metazoa</taxon>
        <taxon>Spiralia</taxon>
        <taxon>Lophotrochozoa</taxon>
        <taxon>Platyhelminthes</taxon>
        <taxon>Monogenea</taxon>
        <taxon>Polyopisthocotylea</taxon>
        <taxon>Polystomatidea</taxon>
        <taxon>Polystomatidae</taxon>
        <taxon>Protopolystoma</taxon>
    </lineage>
</organism>
<reference evidence="4" key="1">
    <citation type="submission" date="2018-11" db="EMBL/GenBank/DDBJ databases">
        <authorList>
            <consortium name="Pathogen Informatics"/>
        </authorList>
    </citation>
    <scope>NUCLEOTIDE SEQUENCE</scope>
</reference>
<evidence type="ECO:0000256" key="2">
    <source>
        <dbReference type="ARBA" id="ARBA00022946"/>
    </source>
</evidence>
<comment type="caution">
    <text evidence="4">The sequence shown here is derived from an EMBL/GenBank/DDBJ whole genome shotgun (WGS) entry which is preliminary data.</text>
</comment>
<dbReference type="InterPro" id="IPR029045">
    <property type="entry name" value="ClpP/crotonase-like_dom_sf"/>
</dbReference>
<dbReference type="Proteomes" id="UP000784294">
    <property type="component" value="Unassembled WGS sequence"/>
</dbReference>
<keyword evidence="1" id="KW-0276">Fatty acid metabolism</keyword>
<evidence type="ECO:0008006" key="6">
    <source>
        <dbReference type="Google" id="ProtNLM"/>
    </source>
</evidence>
<evidence type="ECO:0000313" key="5">
    <source>
        <dbReference type="Proteomes" id="UP000784294"/>
    </source>
</evidence>
<dbReference type="PROSITE" id="PS51257">
    <property type="entry name" value="PROKAR_LIPOPROTEIN"/>
    <property type="match status" value="1"/>
</dbReference>
<dbReference type="EMBL" id="CAAALY010064187">
    <property type="protein sequence ID" value="VEL23820.1"/>
    <property type="molecule type" value="Genomic_DNA"/>
</dbReference>
<sequence>MKCLSNCSLPSIAAVNGHAFASGCQLVASCDLAVSVSWAKFAVPGVKLGLFCSTPGVALARAIGRRAAAELLLTGYLYF</sequence>
<dbReference type="Pfam" id="PF00378">
    <property type="entry name" value="ECH_1"/>
    <property type="match status" value="1"/>
</dbReference>
<protein>
    <recommendedName>
        <fullName evidence="6">Enoyl-CoA hydratase</fullName>
    </recommendedName>
</protein>